<evidence type="ECO:0000313" key="1">
    <source>
        <dbReference type="EMBL" id="SFF07907.1"/>
    </source>
</evidence>
<dbReference type="EMBL" id="FOMT01000005">
    <property type="protein sequence ID" value="SFF07907.1"/>
    <property type="molecule type" value="Genomic_DNA"/>
</dbReference>
<dbReference type="Proteomes" id="UP000198855">
    <property type="component" value="Unassembled WGS sequence"/>
</dbReference>
<dbReference type="PANTHER" id="PTHR48098">
    <property type="entry name" value="ENTEROCHELIN ESTERASE-RELATED"/>
    <property type="match status" value="1"/>
</dbReference>
<sequence length="347" mass="38454">MINEVTAVPVEYTREVKEELKGTVHEATYSVRNYINSSRQLVTNQNVASEEAGRETVEGEGIIKKCNIYLPAGYDEHDTETKYNVLYLLHGVGGDHNEWFYGGVRNIIDNLIANGDIDPLIIVFPNGRSAHDWTDRTFNSEGTNMLGFYYFDYELRHDLIPFIESNYNAYADIKRTSPEAIEYNRMHRAIAGLSMGGMQSLNIILGGYRCDSSVITGTNSSWNNGLDTTVLAPGMEDLFAHVGAFSNAPTSSDGKVLGSSIASSGHRLQLLYITCGDADGVAIGSYAKSIDGLTEAAGDYLSDFYQILMKDEGHDFKVWDHGAYNFSRLSFKSDHEQAKLKVVSMTL</sequence>
<evidence type="ECO:0000313" key="2">
    <source>
        <dbReference type="Proteomes" id="UP000198855"/>
    </source>
</evidence>
<organism evidence="1 2">
    <name type="scientific">Paenibacillus catalpae</name>
    <dbReference type="NCBI Taxonomy" id="1045775"/>
    <lineage>
        <taxon>Bacteria</taxon>
        <taxon>Bacillati</taxon>
        <taxon>Bacillota</taxon>
        <taxon>Bacilli</taxon>
        <taxon>Bacillales</taxon>
        <taxon>Paenibacillaceae</taxon>
        <taxon>Paenibacillus</taxon>
    </lineage>
</organism>
<dbReference type="Gene3D" id="3.40.50.1820">
    <property type="entry name" value="alpha/beta hydrolase"/>
    <property type="match status" value="1"/>
</dbReference>
<reference evidence="2" key="1">
    <citation type="submission" date="2016-10" db="EMBL/GenBank/DDBJ databases">
        <authorList>
            <person name="Varghese N."/>
            <person name="Submissions S."/>
        </authorList>
    </citation>
    <scope>NUCLEOTIDE SEQUENCE [LARGE SCALE GENOMIC DNA]</scope>
    <source>
        <strain evidence="2">CGMCC 1.10784</strain>
    </source>
</reference>
<name>A0A1I2FT40_9BACL</name>
<dbReference type="RefSeq" id="WP_091189130.1">
    <property type="nucleotide sequence ID" value="NZ_FOMT01000005.1"/>
</dbReference>
<dbReference type="STRING" id="1045775.SAMN05216378_5005"/>
<accession>A0A1I2FT40</accession>
<keyword evidence="2" id="KW-1185">Reference proteome</keyword>
<dbReference type="InterPro" id="IPR000801">
    <property type="entry name" value="Esterase-like"/>
</dbReference>
<dbReference type="SUPFAM" id="SSF53474">
    <property type="entry name" value="alpha/beta-Hydrolases"/>
    <property type="match status" value="1"/>
</dbReference>
<dbReference type="OrthoDB" id="9777383at2"/>
<proteinExistence type="predicted"/>
<protein>
    <submittedName>
        <fullName evidence="1">Putative esterase</fullName>
    </submittedName>
</protein>
<dbReference type="AlphaFoldDB" id="A0A1I2FT40"/>
<dbReference type="Pfam" id="PF00756">
    <property type="entry name" value="Esterase"/>
    <property type="match status" value="1"/>
</dbReference>
<dbReference type="InterPro" id="IPR050583">
    <property type="entry name" value="Mycobacterial_A85_antigen"/>
</dbReference>
<dbReference type="InterPro" id="IPR029058">
    <property type="entry name" value="AB_hydrolase_fold"/>
</dbReference>
<gene>
    <name evidence="1" type="ORF">SAMN05216378_5005</name>
</gene>